<evidence type="ECO:0000313" key="2">
    <source>
        <dbReference type="EMBL" id="KAJ8873567.1"/>
    </source>
</evidence>
<feature type="compositionally biased region" description="Basic and acidic residues" evidence="1">
    <location>
        <begin position="1"/>
        <end position="11"/>
    </location>
</feature>
<evidence type="ECO:0000256" key="1">
    <source>
        <dbReference type="SAM" id="MobiDB-lite"/>
    </source>
</evidence>
<dbReference type="EMBL" id="JARBHB010000010">
    <property type="protein sequence ID" value="KAJ8873567.1"/>
    <property type="molecule type" value="Genomic_DNA"/>
</dbReference>
<evidence type="ECO:0000313" key="3">
    <source>
        <dbReference type="Proteomes" id="UP001159363"/>
    </source>
</evidence>
<name>A0ABQ9GNG1_9NEOP</name>
<organism evidence="2 3">
    <name type="scientific">Dryococelus australis</name>
    <dbReference type="NCBI Taxonomy" id="614101"/>
    <lineage>
        <taxon>Eukaryota</taxon>
        <taxon>Metazoa</taxon>
        <taxon>Ecdysozoa</taxon>
        <taxon>Arthropoda</taxon>
        <taxon>Hexapoda</taxon>
        <taxon>Insecta</taxon>
        <taxon>Pterygota</taxon>
        <taxon>Neoptera</taxon>
        <taxon>Polyneoptera</taxon>
        <taxon>Phasmatodea</taxon>
        <taxon>Verophasmatodea</taxon>
        <taxon>Anareolatae</taxon>
        <taxon>Phasmatidae</taxon>
        <taxon>Eurycanthinae</taxon>
        <taxon>Dryococelus</taxon>
    </lineage>
</organism>
<accession>A0ABQ9GNG1</accession>
<dbReference type="Proteomes" id="UP001159363">
    <property type="component" value="Chromosome 9"/>
</dbReference>
<comment type="caution">
    <text evidence="2">The sequence shown here is derived from an EMBL/GenBank/DDBJ whole genome shotgun (WGS) entry which is preliminary data.</text>
</comment>
<sequence length="610" mass="67347">MQGWEKREFPEKAQPGATSSGIEPGSARREAGSLITPPLRPEQPSSSGNPDGWRRVSSQGCDAPLLRRHLHTPPRSRHPRITEQTLTARPLCFPPSAVMAFPVDHVHDGRRALICWGYDCVLFGHASLFSATLVDLGPTTRGREGMHNAATAHDFTRDEMQMSAARVCWQRCPREGAPTPSFIDQHARHAFARVARVSCGLSTPLPHTCSDITSLSVAVFVGVSPACTVEIADATPILEEEPVGRDSVRKDGLWKTFQTDWRVTQPQASQCLCFHPRPIRPLSDDEDVGRGGSSCVFGLATHAAGIHSARLATWDVRQRVSASFPDHNPVTGKASTCPNPHVVPLPLMPSLAHQPLLPAIPRLPAGDGLSPLPSKNVDSRRYSPFEVTSNFSEASLKFYLQAISPPHEGITANRVARPAHEDISSSTSLAICPSAAVRYDTARRELGNVGLPLPATHTWAHRALNFIVLSALELESFVHWLLHRCEATPFLTELHVIGAHKCEVLNYRRRVTQGVAHEIWSNDKRISKVSSDWQRAGKLADSFGSQLDTKFLSVLEPQLVAHWLMPQFCPKIDTTGFGTPFLAVQWVEFVQGAAYKLRHNWNQKFKWTRV</sequence>
<proteinExistence type="predicted"/>
<protein>
    <submittedName>
        <fullName evidence="2">Uncharacterized protein</fullName>
    </submittedName>
</protein>
<keyword evidence="3" id="KW-1185">Reference proteome</keyword>
<feature type="region of interest" description="Disordered" evidence="1">
    <location>
        <begin position="1"/>
        <end position="58"/>
    </location>
</feature>
<gene>
    <name evidence="2" type="ORF">PR048_024385</name>
</gene>
<reference evidence="2 3" key="1">
    <citation type="submission" date="2023-02" db="EMBL/GenBank/DDBJ databases">
        <title>LHISI_Scaffold_Assembly.</title>
        <authorList>
            <person name="Stuart O.P."/>
            <person name="Cleave R."/>
            <person name="Magrath M.J.L."/>
            <person name="Mikheyev A.S."/>
        </authorList>
    </citation>
    <scope>NUCLEOTIDE SEQUENCE [LARGE SCALE GENOMIC DNA]</scope>
    <source>
        <strain evidence="2">Daus_M_001</strain>
        <tissue evidence="2">Leg muscle</tissue>
    </source>
</reference>